<feature type="compositionally biased region" description="Polar residues" evidence="2">
    <location>
        <begin position="81"/>
        <end position="97"/>
    </location>
</feature>
<reference evidence="4" key="1">
    <citation type="submission" date="2021-03" db="EMBL/GenBank/DDBJ databases">
        <title>Revisited historic fungal species revealed as producer of novel bioactive compounds through whole genome sequencing and comparative genomics.</title>
        <authorList>
            <person name="Vignolle G.A."/>
            <person name="Hochenegger N."/>
            <person name="Mach R.L."/>
            <person name="Mach-Aigner A.R."/>
            <person name="Javad Rahimi M."/>
            <person name="Salim K.A."/>
            <person name="Chan C.M."/>
            <person name="Lim L.B.L."/>
            <person name="Cai F."/>
            <person name="Druzhinina I.S."/>
            <person name="U'Ren J.M."/>
            <person name="Derntl C."/>
        </authorList>
    </citation>
    <scope>NUCLEOTIDE SEQUENCE</scope>
    <source>
        <strain evidence="4">TUCIM 5799</strain>
    </source>
</reference>
<sequence>MTPLERWRNSPPEDDHISPSVLETFLTTEDYTKVQGVDPAIDDTNHDYDDSDWLSRMLNSASETESLGFAGSSNSVSSFDTTYSTGSNQSVSLSRGSTQKRRRSSVKDGSDIYQCTFCDMSFKRRFDWCRHEKSVHISLDSWVCRSHDQSVWQIGNTAPQCNFCGSASPTQEHLADHDFESCAERPEADRTFARKDHLWQHLKKFHACTHWSGLDLNAWRLHRDAVKSRCGFCFQQLHTWSERQDHISKHFKKGSSMTQWIGDWGLDPADASLLKQATLPEQRVRATY</sequence>
<proteinExistence type="predicted"/>
<comment type="caution">
    <text evidence="4">The sequence shown here is derived from an EMBL/GenBank/DDBJ whole genome shotgun (WGS) entry which is preliminary data.</text>
</comment>
<keyword evidence="5" id="KW-1185">Reference proteome</keyword>
<keyword evidence="1" id="KW-0863">Zinc-finger</keyword>
<dbReference type="AlphaFoldDB" id="A0A9Q0ASE5"/>
<dbReference type="EMBL" id="JAFIMR010000006">
    <property type="protein sequence ID" value="KAI1877625.1"/>
    <property type="molecule type" value="Genomic_DNA"/>
</dbReference>
<feature type="domain" description="C2H2-type" evidence="3">
    <location>
        <begin position="113"/>
        <end position="141"/>
    </location>
</feature>
<feature type="region of interest" description="Disordered" evidence="2">
    <location>
        <begin position="81"/>
        <end position="105"/>
    </location>
</feature>
<keyword evidence="1" id="KW-0862">Zinc</keyword>
<accession>A0A9Q0ASE5</accession>
<keyword evidence="1" id="KW-0479">Metal-binding</keyword>
<dbReference type="Proteomes" id="UP000829685">
    <property type="component" value="Unassembled WGS sequence"/>
</dbReference>
<dbReference type="GO" id="GO:0008270">
    <property type="term" value="F:zinc ion binding"/>
    <property type="evidence" value="ECO:0007669"/>
    <property type="project" value="UniProtKB-KW"/>
</dbReference>
<dbReference type="InterPro" id="IPR013087">
    <property type="entry name" value="Znf_C2H2_type"/>
</dbReference>
<evidence type="ECO:0000313" key="5">
    <source>
        <dbReference type="Proteomes" id="UP000829685"/>
    </source>
</evidence>
<name>A0A9Q0ASE5_9PEZI</name>
<protein>
    <recommendedName>
        <fullName evidence="3">C2H2-type domain-containing protein</fullName>
    </recommendedName>
</protein>
<evidence type="ECO:0000313" key="4">
    <source>
        <dbReference type="EMBL" id="KAI1877625.1"/>
    </source>
</evidence>
<evidence type="ECO:0000256" key="2">
    <source>
        <dbReference type="SAM" id="MobiDB-lite"/>
    </source>
</evidence>
<gene>
    <name evidence="4" type="ORF">JX265_003633</name>
</gene>
<evidence type="ECO:0000256" key="1">
    <source>
        <dbReference type="PROSITE-ProRule" id="PRU00042"/>
    </source>
</evidence>
<dbReference type="SMART" id="SM00355">
    <property type="entry name" value="ZnF_C2H2"/>
    <property type="match status" value="2"/>
</dbReference>
<evidence type="ECO:0000259" key="3">
    <source>
        <dbReference type="PROSITE" id="PS50157"/>
    </source>
</evidence>
<dbReference type="PROSITE" id="PS00028">
    <property type="entry name" value="ZINC_FINGER_C2H2_1"/>
    <property type="match status" value="1"/>
</dbReference>
<dbReference type="Gene3D" id="3.30.160.60">
    <property type="entry name" value="Classic Zinc Finger"/>
    <property type="match status" value="1"/>
</dbReference>
<dbReference type="PROSITE" id="PS50157">
    <property type="entry name" value="ZINC_FINGER_C2H2_2"/>
    <property type="match status" value="1"/>
</dbReference>
<organism evidence="4 5">
    <name type="scientific">Neoarthrinium moseri</name>
    <dbReference type="NCBI Taxonomy" id="1658444"/>
    <lineage>
        <taxon>Eukaryota</taxon>
        <taxon>Fungi</taxon>
        <taxon>Dikarya</taxon>
        <taxon>Ascomycota</taxon>
        <taxon>Pezizomycotina</taxon>
        <taxon>Sordariomycetes</taxon>
        <taxon>Xylariomycetidae</taxon>
        <taxon>Amphisphaeriales</taxon>
        <taxon>Apiosporaceae</taxon>
        <taxon>Neoarthrinium</taxon>
    </lineage>
</organism>